<comment type="similarity">
    <text evidence="2">Belongs to the ARR-like family.</text>
</comment>
<dbReference type="GO" id="GO:0000160">
    <property type="term" value="P:phosphorelay signal transduction system"/>
    <property type="evidence" value="ECO:0007669"/>
    <property type="project" value="UniProtKB-KW"/>
</dbReference>
<dbReference type="AlphaFoldDB" id="A0A833VG73"/>
<evidence type="ECO:0000313" key="11">
    <source>
        <dbReference type="EMBL" id="KAF3324990.1"/>
    </source>
</evidence>
<feature type="region of interest" description="Disordered" evidence="8">
    <location>
        <begin position="242"/>
        <end position="277"/>
    </location>
</feature>
<organism evidence="11 12">
    <name type="scientific">Carex littledalei</name>
    <dbReference type="NCBI Taxonomy" id="544730"/>
    <lineage>
        <taxon>Eukaryota</taxon>
        <taxon>Viridiplantae</taxon>
        <taxon>Streptophyta</taxon>
        <taxon>Embryophyta</taxon>
        <taxon>Tracheophyta</taxon>
        <taxon>Spermatophyta</taxon>
        <taxon>Magnoliopsida</taxon>
        <taxon>Liliopsida</taxon>
        <taxon>Poales</taxon>
        <taxon>Cyperaceae</taxon>
        <taxon>Cyperoideae</taxon>
        <taxon>Cariceae</taxon>
        <taxon>Carex</taxon>
        <taxon>Carex subgen. Euthyceras</taxon>
    </lineage>
</organism>
<keyword evidence="12" id="KW-1185">Reference proteome</keyword>
<keyword evidence="4" id="KW-0090">Biological rhythms</keyword>
<dbReference type="Pfam" id="PF06203">
    <property type="entry name" value="CCT"/>
    <property type="match status" value="1"/>
</dbReference>
<dbReference type="Proteomes" id="UP000623129">
    <property type="component" value="Unassembled WGS sequence"/>
</dbReference>
<dbReference type="InterPro" id="IPR045279">
    <property type="entry name" value="ARR-like"/>
</dbReference>
<dbReference type="GO" id="GO:0009736">
    <property type="term" value="P:cytokinin-activated signaling pathway"/>
    <property type="evidence" value="ECO:0007669"/>
    <property type="project" value="InterPro"/>
</dbReference>
<dbReference type="OrthoDB" id="60033at2759"/>
<dbReference type="InterPro" id="IPR001789">
    <property type="entry name" value="Sig_transdc_resp-reg_receiver"/>
</dbReference>
<comment type="caution">
    <text evidence="11">The sequence shown here is derived from an EMBL/GenBank/DDBJ whole genome shotgun (WGS) entry which is preliminary data.</text>
</comment>
<dbReference type="SUPFAM" id="SSF52172">
    <property type="entry name" value="CheY-like"/>
    <property type="match status" value="1"/>
</dbReference>
<evidence type="ECO:0000259" key="10">
    <source>
        <dbReference type="PROSITE" id="PS51017"/>
    </source>
</evidence>
<feature type="compositionally biased region" description="Basic and acidic residues" evidence="8">
    <location>
        <begin position="253"/>
        <end position="277"/>
    </location>
</feature>
<evidence type="ECO:0000256" key="4">
    <source>
        <dbReference type="ARBA" id="ARBA00023108"/>
    </source>
</evidence>
<reference evidence="11" key="1">
    <citation type="submission" date="2020-01" db="EMBL/GenBank/DDBJ databases">
        <title>Genome sequence of Kobresia littledalei, the first chromosome-level genome in the family Cyperaceae.</title>
        <authorList>
            <person name="Qu G."/>
        </authorList>
    </citation>
    <scope>NUCLEOTIDE SEQUENCE</scope>
    <source>
        <strain evidence="11">C.B.Clarke</strain>
        <tissue evidence="11">Leaf</tissue>
    </source>
</reference>
<evidence type="ECO:0000259" key="9">
    <source>
        <dbReference type="PROSITE" id="PS50110"/>
    </source>
</evidence>
<dbReference type="GO" id="GO:0005634">
    <property type="term" value="C:nucleus"/>
    <property type="evidence" value="ECO:0007669"/>
    <property type="project" value="UniProtKB-SubCell"/>
</dbReference>
<dbReference type="SMART" id="SM00448">
    <property type="entry name" value="REC"/>
    <property type="match status" value="1"/>
</dbReference>
<evidence type="ECO:0000256" key="6">
    <source>
        <dbReference type="PROSITE-ProRule" id="PRU00169"/>
    </source>
</evidence>
<protein>
    <submittedName>
        <fullName evidence="11">Two-component response regulator-like APRR5</fullName>
    </submittedName>
</protein>
<dbReference type="PANTHER" id="PTHR43874:SF146">
    <property type="entry name" value="TWO-COMPONENT RESPONSE REGULATOR-LIKE APRR9"/>
    <property type="match status" value="1"/>
</dbReference>
<evidence type="ECO:0000256" key="5">
    <source>
        <dbReference type="ARBA" id="ARBA00023242"/>
    </source>
</evidence>
<accession>A0A833VG73</accession>
<dbReference type="InterPro" id="IPR010402">
    <property type="entry name" value="CCT_domain"/>
</dbReference>
<evidence type="ECO:0000256" key="2">
    <source>
        <dbReference type="ARBA" id="ARBA00010330"/>
    </source>
</evidence>
<dbReference type="PANTHER" id="PTHR43874">
    <property type="entry name" value="TWO-COMPONENT RESPONSE REGULATOR"/>
    <property type="match status" value="1"/>
</dbReference>
<evidence type="ECO:0000256" key="8">
    <source>
        <dbReference type="SAM" id="MobiDB-lite"/>
    </source>
</evidence>
<comment type="subcellular location">
    <subcellularLocation>
        <location evidence="1 7">Nucleus</location>
    </subcellularLocation>
</comment>
<feature type="compositionally biased region" description="Basic and acidic residues" evidence="8">
    <location>
        <begin position="194"/>
        <end position="206"/>
    </location>
</feature>
<feature type="region of interest" description="Disordered" evidence="8">
    <location>
        <begin position="396"/>
        <end position="427"/>
    </location>
</feature>
<feature type="domain" description="CCT" evidence="10">
    <location>
        <begin position="461"/>
        <end position="503"/>
    </location>
</feature>
<dbReference type="Gene3D" id="3.40.50.2300">
    <property type="match status" value="1"/>
</dbReference>
<evidence type="ECO:0000256" key="1">
    <source>
        <dbReference type="ARBA" id="ARBA00004123"/>
    </source>
</evidence>
<feature type="compositionally biased region" description="Basic and acidic residues" evidence="8">
    <location>
        <begin position="288"/>
        <end position="297"/>
    </location>
</feature>
<dbReference type="Pfam" id="PF00072">
    <property type="entry name" value="Response_reg"/>
    <property type="match status" value="1"/>
</dbReference>
<proteinExistence type="inferred from homology"/>
<evidence type="ECO:0000313" key="12">
    <source>
        <dbReference type="Proteomes" id="UP000623129"/>
    </source>
</evidence>
<dbReference type="PROSITE" id="PS51017">
    <property type="entry name" value="CCT"/>
    <property type="match status" value="1"/>
</dbReference>
<evidence type="ECO:0000256" key="7">
    <source>
        <dbReference type="PROSITE-ProRule" id="PRU00357"/>
    </source>
</evidence>
<feature type="region of interest" description="Disordered" evidence="8">
    <location>
        <begin position="189"/>
        <end position="223"/>
    </location>
</feature>
<keyword evidence="5 7" id="KW-0539">Nucleus</keyword>
<keyword evidence="3" id="KW-0902">Two-component regulatory system</keyword>
<sequence>MVKGEETEVVLMEEEREEDVSWDRYLPHMPVRVLLVEGDDSTRQIIAALLRKCSYKVAAVADGMKAWDTLKEKSNNIDLVLTEVDLPFMSGFGLLTMIMEHNICKNIPVIMMSSHDSMSMVFKCMLKGAADFLVKPIRKNELRNLWQHVWRRQIQASGGTGAIQGSRDVSLENLEMGDKMNIEKMSEGNENAENLEKSNELSEQRSDAQSSCTRSDVEAESKHLQNRNLDLSINMSALTTVSGPSGAKISPHTVDRPKHVSPEIDTHQNEEHLELSLRRTEYQAPLNEQKESEERNNKLNHSNSSPFSLYNCRSRVTPVATAELTECITPVSNLDLNLTSDDTKPPATPVQDKATLHSTLIKSVPVPVPTGGFPLDQLFSSSIPMPAPENNQVTEIEEEEEMTTAPGFGDPPVEENNKDTSKGVSDCRSSSVSVSIVGPAIPSFGIACVSNNEGLRSLTQREIALNKFRLKRKERCFEKKVRYQSRKLLAEKRPRVKGQFVRQDQLVQEAGSSHGMR</sequence>
<name>A0A833VG73_9POAL</name>
<dbReference type="EMBL" id="SWLB01000021">
    <property type="protein sequence ID" value="KAF3324990.1"/>
    <property type="molecule type" value="Genomic_DNA"/>
</dbReference>
<dbReference type="PROSITE" id="PS50110">
    <property type="entry name" value="RESPONSE_REGULATORY"/>
    <property type="match status" value="1"/>
</dbReference>
<gene>
    <name evidence="11" type="ORF">FCM35_KLT11147</name>
</gene>
<feature type="region of interest" description="Disordered" evidence="8">
    <location>
        <begin position="286"/>
        <end position="305"/>
    </location>
</feature>
<dbReference type="InterPro" id="IPR011006">
    <property type="entry name" value="CheY-like_superfamily"/>
</dbReference>
<feature type="domain" description="Response regulatory" evidence="9">
    <location>
        <begin position="32"/>
        <end position="150"/>
    </location>
</feature>
<evidence type="ECO:0000256" key="3">
    <source>
        <dbReference type="ARBA" id="ARBA00023012"/>
    </source>
</evidence>
<dbReference type="GO" id="GO:0048511">
    <property type="term" value="P:rhythmic process"/>
    <property type="evidence" value="ECO:0007669"/>
    <property type="project" value="UniProtKB-KW"/>
</dbReference>
<comment type="caution">
    <text evidence="6">Lacks conserved residue(s) required for the propagation of feature annotation.</text>
</comment>